<organism evidence="3 4">
    <name type="scientific">Gilvirhabdus luticola</name>
    <dbReference type="NCBI Taxonomy" id="3079858"/>
    <lineage>
        <taxon>Bacteria</taxon>
        <taxon>Pseudomonadati</taxon>
        <taxon>Bacteroidota</taxon>
        <taxon>Flavobacteriia</taxon>
        <taxon>Flavobacteriales</taxon>
        <taxon>Flavobacteriaceae</taxon>
        <taxon>Gilvirhabdus</taxon>
    </lineage>
</organism>
<dbReference type="RefSeq" id="WP_316661866.1">
    <property type="nucleotide sequence ID" value="NZ_JAWHTF010000003.1"/>
</dbReference>
<evidence type="ECO:0000313" key="3">
    <source>
        <dbReference type="EMBL" id="MDU8885942.1"/>
    </source>
</evidence>
<feature type="transmembrane region" description="Helical" evidence="1">
    <location>
        <begin position="180"/>
        <end position="196"/>
    </location>
</feature>
<comment type="caution">
    <text evidence="3">The sequence shown here is derived from an EMBL/GenBank/DDBJ whole genome shotgun (WGS) entry which is preliminary data.</text>
</comment>
<dbReference type="PANTHER" id="PTHR39430:SF1">
    <property type="entry name" value="PROTEASE"/>
    <property type="match status" value="1"/>
</dbReference>
<name>A0ABU3U6I7_9FLAO</name>
<feature type="domain" description="CAAX prenyl protease 2/Lysostaphin resistance protein A-like" evidence="2">
    <location>
        <begin position="125"/>
        <end position="212"/>
    </location>
</feature>
<sequence>MTLSTHILALLIGLVYPTYLYIIYKKTNNQIKKDDYDRLKDYKQTIFIFWLQTCLIIVNLFIDKSEQLNFFPTFNTFGIIMSILILVFIGLQIYTSKIPTIEKAQSVIERMKGNYYYLPKSKQEFIWFNFLSLSAGICEEIIFRLFMFSYFLENTNLILAFALTNIIFALTHISSTKENIIGAFILGLLFTAIYYFSNNIWLAIILHIAIDVSIGYMGYYAYKLKKDNN</sequence>
<keyword evidence="1" id="KW-0812">Transmembrane</keyword>
<gene>
    <name evidence="3" type="ORF">RXV94_07200</name>
</gene>
<feature type="transmembrane region" description="Helical" evidence="1">
    <location>
        <begin position="45"/>
        <end position="62"/>
    </location>
</feature>
<feature type="transmembrane region" description="Helical" evidence="1">
    <location>
        <begin position="125"/>
        <end position="151"/>
    </location>
</feature>
<feature type="transmembrane region" description="Helical" evidence="1">
    <location>
        <begin position="157"/>
        <end position="173"/>
    </location>
</feature>
<dbReference type="PANTHER" id="PTHR39430">
    <property type="entry name" value="MEMBRANE-ASSOCIATED PROTEASE-RELATED"/>
    <property type="match status" value="1"/>
</dbReference>
<feature type="transmembrane region" description="Helical" evidence="1">
    <location>
        <begin position="6"/>
        <end position="24"/>
    </location>
</feature>
<evidence type="ECO:0000313" key="4">
    <source>
        <dbReference type="Proteomes" id="UP001268651"/>
    </source>
</evidence>
<dbReference type="Pfam" id="PF02517">
    <property type="entry name" value="Rce1-like"/>
    <property type="match status" value="1"/>
</dbReference>
<protein>
    <submittedName>
        <fullName evidence="3">Type II CAAX endopeptidase family protein</fullName>
    </submittedName>
</protein>
<keyword evidence="1" id="KW-0472">Membrane</keyword>
<accession>A0ABU3U6I7</accession>
<keyword evidence="1" id="KW-1133">Transmembrane helix</keyword>
<reference evidence="3 4" key="1">
    <citation type="submission" date="2023-10" db="EMBL/GenBank/DDBJ databases">
        <title>Marimonas sp. nov. isolated from tidal mud flat.</title>
        <authorList>
            <person name="Jaincy N.J."/>
            <person name="Srinivasan S."/>
            <person name="Lee S.-S."/>
        </authorList>
    </citation>
    <scope>NUCLEOTIDE SEQUENCE [LARGE SCALE GENOMIC DNA]</scope>
    <source>
        <strain evidence="3 4">MJ-SS3</strain>
    </source>
</reference>
<feature type="transmembrane region" description="Helical" evidence="1">
    <location>
        <begin position="74"/>
        <end position="94"/>
    </location>
</feature>
<dbReference type="Proteomes" id="UP001268651">
    <property type="component" value="Unassembled WGS sequence"/>
</dbReference>
<dbReference type="InterPro" id="IPR003675">
    <property type="entry name" value="Rce1/LyrA-like_dom"/>
</dbReference>
<dbReference type="EMBL" id="JAWHTF010000003">
    <property type="protein sequence ID" value="MDU8885942.1"/>
    <property type="molecule type" value="Genomic_DNA"/>
</dbReference>
<keyword evidence="4" id="KW-1185">Reference proteome</keyword>
<evidence type="ECO:0000259" key="2">
    <source>
        <dbReference type="Pfam" id="PF02517"/>
    </source>
</evidence>
<proteinExistence type="predicted"/>
<evidence type="ECO:0000256" key="1">
    <source>
        <dbReference type="SAM" id="Phobius"/>
    </source>
</evidence>
<feature type="transmembrane region" description="Helical" evidence="1">
    <location>
        <begin position="202"/>
        <end position="222"/>
    </location>
</feature>